<gene>
    <name evidence="2" type="ORF">QJS10_CPA09g00713</name>
</gene>
<evidence type="ECO:0000313" key="3">
    <source>
        <dbReference type="Proteomes" id="UP001180020"/>
    </source>
</evidence>
<feature type="compositionally biased region" description="Basic and acidic residues" evidence="1">
    <location>
        <begin position="1"/>
        <end position="12"/>
    </location>
</feature>
<feature type="compositionally biased region" description="Basic and acidic residues" evidence="1">
    <location>
        <begin position="89"/>
        <end position="103"/>
    </location>
</feature>
<proteinExistence type="predicted"/>
<keyword evidence="3" id="KW-1185">Reference proteome</keyword>
<reference evidence="2" key="2">
    <citation type="submission" date="2023-06" db="EMBL/GenBank/DDBJ databases">
        <authorList>
            <person name="Ma L."/>
            <person name="Liu K.-W."/>
            <person name="Li Z."/>
            <person name="Hsiao Y.-Y."/>
            <person name="Qi Y."/>
            <person name="Fu T."/>
            <person name="Tang G."/>
            <person name="Zhang D."/>
            <person name="Sun W.-H."/>
            <person name="Liu D.-K."/>
            <person name="Li Y."/>
            <person name="Chen G.-Z."/>
            <person name="Liu X.-D."/>
            <person name="Liao X.-Y."/>
            <person name="Jiang Y.-T."/>
            <person name="Yu X."/>
            <person name="Hao Y."/>
            <person name="Huang J."/>
            <person name="Zhao X.-W."/>
            <person name="Ke S."/>
            <person name="Chen Y.-Y."/>
            <person name="Wu W.-L."/>
            <person name="Hsu J.-L."/>
            <person name="Lin Y.-F."/>
            <person name="Huang M.-D."/>
            <person name="Li C.-Y."/>
            <person name="Huang L."/>
            <person name="Wang Z.-W."/>
            <person name="Zhao X."/>
            <person name="Zhong W.-Y."/>
            <person name="Peng D.-H."/>
            <person name="Ahmad S."/>
            <person name="Lan S."/>
            <person name="Zhang J.-S."/>
            <person name="Tsai W.-C."/>
            <person name="Van De Peer Y."/>
            <person name="Liu Z.-J."/>
        </authorList>
    </citation>
    <scope>NUCLEOTIDE SEQUENCE</scope>
    <source>
        <strain evidence="2">CP</strain>
        <tissue evidence="2">Leaves</tissue>
    </source>
</reference>
<dbReference type="AlphaFoldDB" id="A0AAV9E8H4"/>
<sequence>MADEEKEQRESTRAASSEVSNQFKTLIDASQIDSIKHHQLLVSIGEDPGQQRRVGPLQRVLGEVLRRGIKRGCEECEASEVGESGPRSRVREAEEHQEEDHGDLPGCVSGGIHGGCDRRSEARSREASPARLGLTSIAEDWVFVLHN</sequence>
<feature type="region of interest" description="Disordered" evidence="1">
    <location>
        <begin position="78"/>
        <end position="111"/>
    </location>
</feature>
<protein>
    <submittedName>
        <fullName evidence="2">Uncharacterized protein</fullName>
    </submittedName>
</protein>
<dbReference type="Proteomes" id="UP001180020">
    <property type="component" value="Unassembled WGS sequence"/>
</dbReference>
<comment type="caution">
    <text evidence="2">The sequence shown here is derived from an EMBL/GenBank/DDBJ whole genome shotgun (WGS) entry which is preliminary data.</text>
</comment>
<reference evidence="2" key="1">
    <citation type="journal article" date="2023" name="Nat. Commun.">
        <title>Diploid and tetraploid genomes of Acorus and the evolution of monocots.</title>
        <authorList>
            <person name="Ma L."/>
            <person name="Liu K.W."/>
            <person name="Li Z."/>
            <person name="Hsiao Y.Y."/>
            <person name="Qi Y."/>
            <person name="Fu T."/>
            <person name="Tang G.D."/>
            <person name="Zhang D."/>
            <person name="Sun W.H."/>
            <person name="Liu D.K."/>
            <person name="Li Y."/>
            <person name="Chen G.Z."/>
            <person name="Liu X.D."/>
            <person name="Liao X.Y."/>
            <person name="Jiang Y.T."/>
            <person name="Yu X."/>
            <person name="Hao Y."/>
            <person name="Huang J."/>
            <person name="Zhao X.W."/>
            <person name="Ke S."/>
            <person name="Chen Y.Y."/>
            <person name="Wu W.L."/>
            <person name="Hsu J.L."/>
            <person name="Lin Y.F."/>
            <person name="Huang M.D."/>
            <person name="Li C.Y."/>
            <person name="Huang L."/>
            <person name="Wang Z.W."/>
            <person name="Zhao X."/>
            <person name="Zhong W.Y."/>
            <person name="Peng D.H."/>
            <person name="Ahmad S."/>
            <person name="Lan S."/>
            <person name="Zhang J.S."/>
            <person name="Tsai W.C."/>
            <person name="Van de Peer Y."/>
            <person name="Liu Z.J."/>
        </authorList>
    </citation>
    <scope>NUCLEOTIDE SEQUENCE</scope>
    <source>
        <strain evidence="2">CP</strain>
    </source>
</reference>
<evidence type="ECO:0000256" key="1">
    <source>
        <dbReference type="SAM" id="MobiDB-lite"/>
    </source>
</evidence>
<accession>A0AAV9E8H4</accession>
<evidence type="ECO:0000313" key="2">
    <source>
        <dbReference type="EMBL" id="KAK1309604.1"/>
    </source>
</evidence>
<feature type="region of interest" description="Disordered" evidence="1">
    <location>
        <begin position="1"/>
        <end position="21"/>
    </location>
</feature>
<dbReference type="EMBL" id="JAUJYO010000009">
    <property type="protein sequence ID" value="KAK1309604.1"/>
    <property type="molecule type" value="Genomic_DNA"/>
</dbReference>
<organism evidence="2 3">
    <name type="scientific">Acorus calamus</name>
    <name type="common">Sweet flag</name>
    <dbReference type="NCBI Taxonomy" id="4465"/>
    <lineage>
        <taxon>Eukaryota</taxon>
        <taxon>Viridiplantae</taxon>
        <taxon>Streptophyta</taxon>
        <taxon>Embryophyta</taxon>
        <taxon>Tracheophyta</taxon>
        <taxon>Spermatophyta</taxon>
        <taxon>Magnoliopsida</taxon>
        <taxon>Liliopsida</taxon>
        <taxon>Acoraceae</taxon>
        <taxon>Acorus</taxon>
    </lineage>
</organism>
<name>A0AAV9E8H4_ACOCL</name>